<name>A0A3D9FGF4_9SPHN</name>
<dbReference type="AlphaFoldDB" id="A0A3D9FGF4"/>
<keyword evidence="3" id="KW-1185">Reference proteome</keyword>
<sequence length="171" mass="17978">MSRRAALYGALVATSAVVALGACSAQTPAASGAATGSASETDWRDIPLAPGTWVYREDERGSLALYGEPESEALFLVRCNRADRRIFFSLEGSLEAAGTMAFQASHGEASYAAQNSSGAQPYIVAATSGTDSYLDAIAFSRGRIVVTVTGQSVVALPNWPQMTRVFEDCRG</sequence>
<evidence type="ECO:0008006" key="4">
    <source>
        <dbReference type="Google" id="ProtNLM"/>
    </source>
</evidence>
<protein>
    <recommendedName>
        <fullName evidence="4">Lipoprotein</fullName>
    </recommendedName>
</protein>
<evidence type="ECO:0000313" key="3">
    <source>
        <dbReference type="Proteomes" id="UP000256310"/>
    </source>
</evidence>
<keyword evidence="1" id="KW-0732">Signal</keyword>
<reference evidence="2 3" key="1">
    <citation type="submission" date="2018-07" db="EMBL/GenBank/DDBJ databases">
        <title>Genomic Encyclopedia of Type Strains, Phase IV (KMG-IV): sequencing the most valuable type-strain genomes for metagenomic binning, comparative biology and taxonomic classification.</title>
        <authorList>
            <person name="Goeker M."/>
        </authorList>
    </citation>
    <scope>NUCLEOTIDE SEQUENCE [LARGE SCALE GENOMIC DNA]</scope>
    <source>
        <strain evidence="2 3">DSM 26725</strain>
    </source>
</reference>
<dbReference type="PROSITE" id="PS51257">
    <property type="entry name" value="PROKAR_LIPOPROTEIN"/>
    <property type="match status" value="1"/>
</dbReference>
<gene>
    <name evidence="2" type="ORF">DFR46_1929</name>
</gene>
<feature type="signal peptide" evidence="1">
    <location>
        <begin position="1"/>
        <end position="21"/>
    </location>
</feature>
<dbReference type="EMBL" id="QRDP01000004">
    <property type="protein sequence ID" value="RED16895.1"/>
    <property type="molecule type" value="Genomic_DNA"/>
</dbReference>
<accession>A0A3D9FGF4</accession>
<organism evidence="2 3">
    <name type="scientific">Parasphingopyxis lamellibrachiae</name>
    <dbReference type="NCBI Taxonomy" id="680125"/>
    <lineage>
        <taxon>Bacteria</taxon>
        <taxon>Pseudomonadati</taxon>
        <taxon>Pseudomonadota</taxon>
        <taxon>Alphaproteobacteria</taxon>
        <taxon>Sphingomonadales</taxon>
        <taxon>Sphingomonadaceae</taxon>
        <taxon>Parasphingopyxis</taxon>
    </lineage>
</organism>
<feature type="chain" id="PRO_5017569357" description="Lipoprotein" evidence="1">
    <location>
        <begin position="22"/>
        <end position="171"/>
    </location>
</feature>
<evidence type="ECO:0000256" key="1">
    <source>
        <dbReference type="SAM" id="SignalP"/>
    </source>
</evidence>
<evidence type="ECO:0000313" key="2">
    <source>
        <dbReference type="EMBL" id="RED16895.1"/>
    </source>
</evidence>
<proteinExistence type="predicted"/>
<dbReference type="RefSeq" id="WP_116236247.1">
    <property type="nucleotide sequence ID" value="NZ_QRDP01000004.1"/>
</dbReference>
<comment type="caution">
    <text evidence="2">The sequence shown here is derived from an EMBL/GenBank/DDBJ whole genome shotgun (WGS) entry which is preliminary data.</text>
</comment>
<dbReference type="OrthoDB" id="7629232at2"/>
<dbReference type="Proteomes" id="UP000256310">
    <property type="component" value="Unassembled WGS sequence"/>
</dbReference>